<reference evidence="3 4" key="1">
    <citation type="submission" date="2019-10" db="EMBL/GenBank/DDBJ databases">
        <title>The Genome Sequence of Clostridium tarantellae Isolated from Fish Brain.</title>
        <authorList>
            <person name="Bano L."/>
            <person name="Kiel M."/>
            <person name="Sales G."/>
            <person name="Doxey A.C."/>
            <person name="Mansfield M.J."/>
            <person name="Schiavone M."/>
            <person name="Rossetto O."/>
            <person name="Pirazzini M."/>
            <person name="Dobrindt U."/>
            <person name="Montecucco C."/>
        </authorList>
    </citation>
    <scope>NUCLEOTIDE SEQUENCE [LARGE SCALE GENOMIC DNA]</scope>
    <source>
        <strain evidence="3 4">DSM 3997</strain>
    </source>
</reference>
<gene>
    <name evidence="3" type="ORF">GBZ86_07430</name>
</gene>
<proteinExistence type="predicted"/>
<organism evidence="3 4">
    <name type="scientific">Clostridium tarantellae</name>
    <dbReference type="NCBI Taxonomy" id="39493"/>
    <lineage>
        <taxon>Bacteria</taxon>
        <taxon>Bacillati</taxon>
        <taxon>Bacillota</taxon>
        <taxon>Clostridia</taxon>
        <taxon>Eubacteriales</taxon>
        <taxon>Clostridiaceae</taxon>
        <taxon>Clostridium</taxon>
    </lineage>
</organism>
<name>A0A6I1MN97_9CLOT</name>
<dbReference type="Pfam" id="PF03235">
    <property type="entry name" value="GmrSD_N"/>
    <property type="match status" value="1"/>
</dbReference>
<sequence>MFTEKVKAKEYYIKDLLNDKFLFEIPDYQRAYSWTKENIKQLVDDICDAIELNKEQNANDFENLEPYFIGSIVLCSKEYKDDGSGLYDVIDGQQRLTSLIMLIATIRDLVENEAYKNVLSSLIYQKPNELMGVKENIRVKVRGKEADFFKKYVLTEGGTKEISEVNINDISEAKRNMVNAINVYKESFIDENGELLNNKLNEFIKYLLQKVVLVVITTDSFTSAFRLFNVINARGLPLTNADLLKSENLRVINEDNREKYTDIWECNEQDLGKEKLEQLIGFMRTMKLKKKAANTIYEEFNKKIFVDEPNYIGENFIDHLNDIKGIYTKYIEEAIVEELDKDSATYYKNLVTIMKDFLPYEEWMAAIIRFVEKFQNAKMTLEFVKLLEKRLVIDWINGNSFADRLSRVYKIIETIDNSESFETLKNSEVFNADIERTTAYFKNSLNDIEFYSKGRMMIPKYILIRLDMELRSNEAIEYNNKIMLEHVLPRNAKDTYWLSNFNVEQRRNWANRLGNLVIINGAKNTKANNKAFAEKIEQYLSKKGDFAITNEVNALKDWDIDILTNRHEDLVQRALDLWTKF</sequence>
<evidence type="ECO:0000313" key="4">
    <source>
        <dbReference type="Proteomes" id="UP000430345"/>
    </source>
</evidence>
<evidence type="ECO:0000313" key="3">
    <source>
        <dbReference type="EMBL" id="MPQ43587.1"/>
    </source>
</evidence>
<dbReference type="RefSeq" id="WP_152889254.1">
    <property type="nucleotide sequence ID" value="NZ_WHJC01000083.1"/>
</dbReference>
<dbReference type="PANTHER" id="PTHR35149:SF2">
    <property type="entry name" value="DUF262 DOMAIN-CONTAINING PROTEIN"/>
    <property type="match status" value="1"/>
</dbReference>
<dbReference type="EMBL" id="WHJC01000083">
    <property type="protein sequence ID" value="MPQ43587.1"/>
    <property type="molecule type" value="Genomic_DNA"/>
</dbReference>
<dbReference type="Pfam" id="PF07510">
    <property type="entry name" value="GmrSD_C"/>
    <property type="match status" value="1"/>
</dbReference>
<feature type="domain" description="GmrSD restriction endonucleases C-terminal" evidence="2">
    <location>
        <begin position="440"/>
        <end position="572"/>
    </location>
</feature>
<evidence type="ECO:0000259" key="1">
    <source>
        <dbReference type="Pfam" id="PF03235"/>
    </source>
</evidence>
<accession>A0A6I1MN97</accession>
<dbReference type="AlphaFoldDB" id="A0A6I1MN97"/>
<dbReference type="Proteomes" id="UP000430345">
    <property type="component" value="Unassembled WGS sequence"/>
</dbReference>
<dbReference type="InterPro" id="IPR011089">
    <property type="entry name" value="GmrSD_C"/>
</dbReference>
<feature type="domain" description="GmrSD restriction endonucleases N-terminal" evidence="1">
    <location>
        <begin position="13"/>
        <end position="247"/>
    </location>
</feature>
<keyword evidence="4" id="KW-1185">Reference proteome</keyword>
<dbReference type="OrthoDB" id="9798761at2"/>
<comment type="caution">
    <text evidence="3">The sequence shown here is derived from an EMBL/GenBank/DDBJ whole genome shotgun (WGS) entry which is preliminary data.</text>
</comment>
<dbReference type="PANTHER" id="PTHR35149">
    <property type="entry name" value="SLL5132 PROTEIN"/>
    <property type="match status" value="1"/>
</dbReference>
<evidence type="ECO:0000259" key="2">
    <source>
        <dbReference type="Pfam" id="PF07510"/>
    </source>
</evidence>
<protein>
    <submittedName>
        <fullName evidence="3">DUF262 domain-containing protein</fullName>
    </submittedName>
</protein>
<dbReference type="InterPro" id="IPR004919">
    <property type="entry name" value="GmrSD_N"/>
</dbReference>